<dbReference type="GO" id="GO:0003677">
    <property type="term" value="F:DNA binding"/>
    <property type="evidence" value="ECO:0007669"/>
    <property type="project" value="InterPro"/>
</dbReference>
<dbReference type="GO" id="GO:0006310">
    <property type="term" value="P:DNA recombination"/>
    <property type="evidence" value="ECO:0007669"/>
    <property type="project" value="UniProtKB-KW"/>
</dbReference>
<dbReference type="InterPro" id="IPR011010">
    <property type="entry name" value="DNA_brk_join_enz"/>
</dbReference>
<dbReference type="OrthoDB" id="6149526at2759"/>
<keyword evidence="1" id="KW-0233">DNA recombination</keyword>
<feature type="domain" description="Tyr recombinase" evidence="3">
    <location>
        <begin position="74"/>
        <end position="257"/>
    </location>
</feature>
<evidence type="ECO:0000313" key="5">
    <source>
        <dbReference type="Proteomes" id="UP000507470"/>
    </source>
</evidence>
<dbReference type="AlphaFoldDB" id="A0A6J8CH07"/>
<dbReference type="GO" id="GO:0015074">
    <property type="term" value="P:DNA integration"/>
    <property type="evidence" value="ECO:0007669"/>
    <property type="project" value="InterPro"/>
</dbReference>
<dbReference type="Gene3D" id="1.10.443.10">
    <property type="entry name" value="Intergrase catalytic core"/>
    <property type="match status" value="1"/>
</dbReference>
<evidence type="ECO:0000313" key="4">
    <source>
        <dbReference type="EMBL" id="CAC5394284.1"/>
    </source>
</evidence>
<sequence>MQFKAVHIEGRSNFIADAISRKQWHRFRMVAPQADRGDTNSRNFSAADFRSEIDRLVDASLASNTKDTYRTGLRSFEIFRKDFVIRHMNLCFFAAAFSVAFHGFLRVGELVYTKLDQAQNIISIHGTQILCGAKGEFIRLHLTHSKGDQTGKGISFDIRKTDSPVCPIQLLKRYLTVRPNKNGPLLCHFSGKYVSRYQFSGILSKALNVIGIDSSGYKSHSFRIGAASEASAKEISNEEVMKLGRWKSVAYRSYIRL</sequence>
<dbReference type="PANTHER" id="PTHR34605:SF3">
    <property type="entry name" value="P CELL-TYPE AGGLUTINATION PROTEIN MAP4-LIKE-RELATED"/>
    <property type="match status" value="1"/>
</dbReference>
<name>A0A6J8CH07_MYTCO</name>
<dbReference type="EMBL" id="CACVKT020005268">
    <property type="protein sequence ID" value="CAC5394284.1"/>
    <property type="molecule type" value="Genomic_DNA"/>
</dbReference>
<keyword evidence="2" id="KW-0812">Transmembrane</keyword>
<dbReference type="SUPFAM" id="SSF56349">
    <property type="entry name" value="DNA breaking-rejoining enzymes"/>
    <property type="match status" value="1"/>
</dbReference>
<keyword evidence="2" id="KW-1133">Transmembrane helix</keyword>
<keyword evidence="5" id="KW-1185">Reference proteome</keyword>
<organism evidence="4 5">
    <name type="scientific">Mytilus coruscus</name>
    <name type="common">Sea mussel</name>
    <dbReference type="NCBI Taxonomy" id="42192"/>
    <lineage>
        <taxon>Eukaryota</taxon>
        <taxon>Metazoa</taxon>
        <taxon>Spiralia</taxon>
        <taxon>Lophotrochozoa</taxon>
        <taxon>Mollusca</taxon>
        <taxon>Bivalvia</taxon>
        <taxon>Autobranchia</taxon>
        <taxon>Pteriomorphia</taxon>
        <taxon>Mytilida</taxon>
        <taxon>Mytiloidea</taxon>
        <taxon>Mytilidae</taxon>
        <taxon>Mytilinae</taxon>
        <taxon>Mytilus</taxon>
    </lineage>
</organism>
<gene>
    <name evidence="4" type="ORF">MCOR_29044</name>
</gene>
<dbReference type="PROSITE" id="PS51898">
    <property type="entry name" value="TYR_RECOMBINASE"/>
    <property type="match status" value="1"/>
</dbReference>
<evidence type="ECO:0000256" key="2">
    <source>
        <dbReference type="SAM" id="Phobius"/>
    </source>
</evidence>
<dbReference type="InterPro" id="IPR013762">
    <property type="entry name" value="Integrase-like_cat_sf"/>
</dbReference>
<proteinExistence type="predicted"/>
<evidence type="ECO:0000256" key="1">
    <source>
        <dbReference type="ARBA" id="ARBA00023172"/>
    </source>
</evidence>
<reference evidence="4 5" key="1">
    <citation type="submission" date="2020-06" db="EMBL/GenBank/DDBJ databases">
        <authorList>
            <person name="Li R."/>
            <person name="Bekaert M."/>
        </authorList>
    </citation>
    <scope>NUCLEOTIDE SEQUENCE [LARGE SCALE GENOMIC DNA]</scope>
    <source>
        <strain evidence="5">wild</strain>
    </source>
</reference>
<keyword evidence="2" id="KW-0472">Membrane</keyword>
<dbReference type="InterPro" id="IPR002104">
    <property type="entry name" value="Integrase_catalytic"/>
</dbReference>
<evidence type="ECO:0000259" key="3">
    <source>
        <dbReference type="PROSITE" id="PS51898"/>
    </source>
</evidence>
<protein>
    <recommendedName>
        <fullName evidence="3">Tyr recombinase domain-containing protein</fullName>
    </recommendedName>
</protein>
<dbReference type="Proteomes" id="UP000507470">
    <property type="component" value="Unassembled WGS sequence"/>
</dbReference>
<accession>A0A6J8CH07</accession>
<dbReference type="PANTHER" id="PTHR34605">
    <property type="entry name" value="PHAGE_INTEGRASE DOMAIN-CONTAINING PROTEIN"/>
    <property type="match status" value="1"/>
</dbReference>
<dbReference type="InterPro" id="IPR052925">
    <property type="entry name" value="Phage_Integrase-like_Recomb"/>
</dbReference>
<feature type="transmembrane region" description="Helical" evidence="2">
    <location>
        <begin position="83"/>
        <end position="105"/>
    </location>
</feature>